<sequence length="714" mass="82067">MEVIRGYLKLIVFEAKNGYRICKFQLEKDKSHFIFIKGFLSSLQPDHLYELTGEFVTLEKYGQNFEVKKIVKIEPQGQDEVLRYLASDLFPTIGPKTAQTIIDYYEDNVISKIKADFDSLYNVPGLTPKQIAIIKDTFANMNKDDELIHFFNSNNLSLQVLSLLKTKYDVDQITAIFAKDPYSLLLKDNISFKTIDKIYLTFTKTPTSNIRIGYYAWYYAKEFCNTTGDTYLDLSTLSKILEKHLSELTKEIILAGLMFAKQIGILIFKDEKIYVSDIYHSELDIAHMLVNLNQPTNFTQERISELLTSFNHGVIYNAQQEKALRLGLTTNFLTIIGGPGTGKTTVVDGIVRLLRRAYPQDKIILAAPTGKAAKRLREKTNQKAVTIHKMLKYDPVVKQFFYNSANPLEYDILIIDEVSMVDSLLLAAIAKASLKLKKLILIGDPNQLPSVACGDVLQDIIQSDVFDVVKLDEVYRQTEGNDILELSYAIQNDNFDYNLFNKADVKFYENTEPQEILRQIKNKYQEILAQEDNDHHQIQVLSPMYNGNLGINILNEYLQANLNPDYGQPTCKVGHRLFKVGDKVMQLKNRPDLEIYNGDVGIIVDIKKDQNLNPVILVEYDENIVEYNKELYYDITLAYACSVHKLQGSEYNHILFVITRSFWIMLQRNLIYTAISRAKHQLYLFGDSQAFIYGVNNLPKKRKTTLTETIKKFY</sequence>
<organism evidence="4 5">
    <name type="scientific">Spiroplasma eriocheiris</name>
    <dbReference type="NCBI Taxonomy" id="315358"/>
    <lineage>
        <taxon>Bacteria</taxon>
        <taxon>Bacillati</taxon>
        <taxon>Mycoplasmatota</taxon>
        <taxon>Mollicutes</taxon>
        <taxon>Entomoplasmatales</taxon>
        <taxon>Spiroplasmataceae</taxon>
        <taxon>Spiroplasma</taxon>
    </lineage>
</organism>
<dbReference type="InterPro" id="IPR003593">
    <property type="entry name" value="AAA+_ATPase"/>
</dbReference>
<dbReference type="EMBL" id="CP011856">
    <property type="protein sequence ID" value="AKM54256.1"/>
    <property type="molecule type" value="Genomic_DNA"/>
</dbReference>
<name>A0A0H3XK56_9MOLU</name>
<gene>
    <name evidence="4" type="primary">recD</name>
    <name evidence="4" type="ORF">SERIO_v1c06910</name>
</gene>
<dbReference type="InterPro" id="IPR029493">
    <property type="entry name" value="RecD2-like_HHH"/>
</dbReference>
<dbReference type="Gene3D" id="1.10.10.2220">
    <property type="match status" value="1"/>
</dbReference>
<keyword evidence="1" id="KW-0547">Nucleotide-binding</keyword>
<dbReference type="PANTHER" id="PTHR43788:SF6">
    <property type="entry name" value="DNA HELICASE B"/>
    <property type="match status" value="1"/>
</dbReference>
<dbReference type="Pfam" id="PF13538">
    <property type="entry name" value="UvrD_C_2"/>
    <property type="match status" value="1"/>
</dbReference>
<dbReference type="InterPro" id="IPR027417">
    <property type="entry name" value="P-loop_NTPase"/>
</dbReference>
<dbReference type="Proteomes" id="UP000035661">
    <property type="component" value="Chromosome"/>
</dbReference>
<dbReference type="SUPFAM" id="SSF52540">
    <property type="entry name" value="P-loop containing nucleoside triphosphate hydrolases"/>
    <property type="match status" value="1"/>
</dbReference>
<evidence type="ECO:0000256" key="2">
    <source>
        <dbReference type="ARBA" id="ARBA00022840"/>
    </source>
</evidence>
<dbReference type="Gene3D" id="2.30.30.940">
    <property type="match status" value="1"/>
</dbReference>
<dbReference type="GO" id="GO:0006310">
    <property type="term" value="P:DNA recombination"/>
    <property type="evidence" value="ECO:0007669"/>
    <property type="project" value="TreeGrafter"/>
</dbReference>
<dbReference type="PANTHER" id="PTHR43788">
    <property type="entry name" value="DNA2/NAM7 HELICASE FAMILY MEMBER"/>
    <property type="match status" value="1"/>
</dbReference>
<proteinExistence type="predicted"/>
<feature type="domain" description="AAA+ ATPase" evidence="3">
    <location>
        <begin position="329"/>
        <end position="472"/>
    </location>
</feature>
<dbReference type="Pfam" id="PF18335">
    <property type="entry name" value="SH3_13"/>
    <property type="match status" value="1"/>
</dbReference>
<dbReference type="Pfam" id="PF23139">
    <property type="entry name" value="OB_YrrC"/>
    <property type="match status" value="1"/>
</dbReference>
<dbReference type="SUPFAM" id="SSF47781">
    <property type="entry name" value="RuvA domain 2-like"/>
    <property type="match status" value="1"/>
</dbReference>
<dbReference type="InterPro" id="IPR027785">
    <property type="entry name" value="UvrD-like_helicase_C"/>
</dbReference>
<dbReference type="InterPro" id="IPR055446">
    <property type="entry name" value="RecD2_N_OB"/>
</dbReference>
<dbReference type="GO" id="GO:0017116">
    <property type="term" value="F:single-stranded DNA helicase activity"/>
    <property type="evidence" value="ECO:0007669"/>
    <property type="project" value="TreeGrafter"/>
</dbReference>
<dbReference type="STRING" id="315358.SERIO_v1c06910"/>
<evidence type="ECO:0000259" key="3">
    <source>
        <dbReference type="SMART" id="SM00382"/>
    </source>
</evidence>
<keyword evidence="5" id="KW-1185">Reference proteome</keyword>
<dbReference type="CDD" id="cd18809">
    <property type="entry name" value="SF1_C_RecD"/>
    <property type="match status" value="1"/>
</dbReference>
<accession>A0A0H3XK56</accession>
<dbReference type="KEGG" id="seri:SERIO_v1c06910"/>
<dbReference type="AlphaFoldDB" id="A0A0H3XK56"/>
<dbReference type="InterPro" id="IPR050534">
    <property type="entry name" value="Coronavir_polyprotein_1ab"/>
</dbReference>
<evidence type="ECO:0000313" key="4">
    <source>
        <dbReference type="EMBL" id="AKM54256.1"/>
    </source>
</evidence>
<dbReference type="InterPro" id="IPR041451">
    <property type="entry name" value="RecD2_SH13"/>
</dbReference>
<evidence type="ECO:0000256" key="1">
    <source>
        <dbReference type="ARBA" id="ARBA00022741"/>
    </source>
</evidence>
<dbReference type="CDD" id="cd17933">
    <property type="entry name" value="DEXSc_RecD-like"/>
    <property type="match status" value="1"/>
</dbReference>
<dbReference type="PATRIC" id="fig|743698.3.peg.693"/>
<dbReference type="Gene3D" id="3.40.50.300">
    <property type="entry name" value="P-loop containing nucleotide triphosphate hydrolases"/>
    <property type="match status" value="2"/>
</dbReference>
<dbReference type="GO" id="GO:0009338">
    <property type="term" value="C:exodeoxyribonuclease V complex"/>
    <property type="evidence" value="ECO:0007669"/>
    <property type="project" value="TreeGrafter"/>
</dbReference>
<dbReference type="InterPro" id="IPR010994">
    <property type="entry name" value="RuvA_2-like"/>
</dbReference>
<dbReference type="RefSeq" id="WP_047791482.1">
    <property type="nucleotide sequence ID" value="NZ_CP011856.1"/>
</dbReference>
<dbReference type="Pfam" id="PF13245">
    <property type="entry name" value="AAA_19"/>
    <property type="match status" value="1"/>
</dbReference>
<reference evidence="4 5" key="1">
    <citation type="journal article" date="2015" name="Genome Biol. Evol.">
        <title>Found and Lost: The Fates of Horizontally Acquired Genes in Arthropod-Symbiotic Spiroplasma.</title>
        <authorList>
            <person name="Lo W.S."/>
            <person name="Gasparich G.E."/>
            <person name="Kuo C.H."/>
        </authorList>
    </citation>
    <scope>NUCLEOTIDE SEQUENCE [LARGE SCALE GENOMIC DNA]</scope>
    <source>
        <strain evidence="5">TDA-040725-5</strain>
    </source>
</reference>
<dbReference type="GO" id="GO:0005524">
    <property type="term" value="F:ATP binding"/>
    <property type="evidence" value="ECO:0007669"/>
    <property type="project" value="UniProtKB-KW"/>
</dbReference>
<dbReference type="Pfam" id="PF14490">
    <property type="entry name" value="HHH_RecD2"/>
    <property type="match status" value="1"/>
</dbReference>
<reference evidence="5" key="2">
    <citation type="submission" date="2015-06" db="EMBL/GenBank/DDBJ databases">
        <title>Complete genome sequence of Spiroplasma eriocheiris TDA-040725-5 (DSM 21848).</title>
        <authorList>
            <person name="Lo W.-S."/>
            <person name="Kuo C.-H."/>
        </authorList>
    </citation>
    <scope>NUCLEOTIDE SEQUENCE [LARGE SCALE GENOMIC DNA]</scope>
    <source>
        <strain evidence="5">TDA-040725-5</strain>
    </source>
</reference>
<keyword evidence="2" id="KW-0067">ATP-binding</keyword>
<protein>
    <submittedName>
        <fullName evidence="4">Exodeoxyribonuclease V subunit alpha</fullName>
    </submittedName>
</protein>
<evidence type="ECO:0000313" key="5">
    <source>
        <dbReference type="Proteomes" id="UP000035661"/>
    </source>
</evidence>
<dbReference type="SMART" id="SM00382">
    <property type="entry name" value="AAA"/>
    <property type="match status" value="1"/>
</dbReference>